<name>A0A2N1MKH0_9GLOM</name>
<evidence type="ECO:0000313" key="3">
    <source>
        <dbReference type="Proteomes" id="UP000233469"/>
    </source>
</evidence>
<reference evidence="2 3" key="1">
    <citation type="submission" date="2016-04" db="EMBL/GenBank/DDBJ databases">
        <title>Genome analyses suggest a sexual origin of heterokaryosis in a supposedly ancient asexual fungus.</title>
        <authorList>
            <person name="Ropars J."/>
            <person name="Sedzielewska K."/>
            <person name="Noel J."/>
            <person name="Charron P."/>
            <person name="Farinelli L."/>
            <person name="Marton T."/>
            <person name="Kruger M."/>
            <person name="Pelin A."/>
            <person name="Brachmann A."/>
            <person name="Corradi N."/>
        </authorList>
    </citation>
    <scope>NUCLEOTIDE SEQUENCE [LARGE SCALE GENOMIC DNA]</scope>
    <source>
        <strain evidence="2 3">C2</strain>
    </source>
</reference>
<keyword evidence="1" id="KW-0472">Membrane</keyword>
<accession>A0A2N1MKH0</accession>
<feature type="non-terminal residue" evidence="2">
    <location>
        <position position="1"/>
    </location>
</feature>
<evidence type="ECO:0000256" key="1">
    <source>
        <dbReference type="SAM" id="Phobius"/>
    </source>
</evidence>
<dbReference type="Proteomes" id="UP000233469">
    <property type="component" value="Unassembled WGS sequence"/>
</dbReference>
<sequence length="137" mass="15643">TWISAWAIKVNALPGPGFQLGLLKECPLGLEFRVWIIKEIQPELGLGCKGNVYEGNAFLDLDFSLDLNWNALLDLNFGLDYEREHLLGLEFQFWIIKAVKGMPMKGMLSRTWILAWICIESLKLLVLGFFNNNKTII</sequence>
<reference evidence="2 3" key="2">
    <citation type="submission" date="2017-10" db="EMBL/GenBank/DDBJ databases">
        <title>Extensive intraspecific genome diversity in a model arbuscular mycorrhizal fungus.</title>
        <authorList>
            <person name="Chen E.C.H."/>
            <person name="Morin E."/>
            <person name="Baudet D."/>
            <person name="Noel J."/>
            <person name="Ndikumana S."/>
            <person name="Charron P."/>
            <person name="St-Onge C."/>
            <person name="Giorgi J."/>
            <person name="Grigoriev I.V."/>
            <person name="Roux C."/>
            <person name="Martin F.M."/>
            <person name="Corradi N."/>
        </authorList>
    </citation>
    <scope>NUCLEOTIDE SEQUENCE [LARGE SCALE GENOMIC DNA]</scope>
    <source>
        <strain evidence="2 3">C2</strain>
    </source>
</reference>
<gene>
    <name evidence="2" type="ORF">RhiirC2_790835</name>
</gene>
<protein>
    <submittedName>
        <fullName evidence="2">Uncharacterized protein</fullName>
    </submittedName>
</protein>
<comment type="caution">
    <text evidence="2">The sequence shown here is derived from an EMBL/GenBank/DDBJ whole genome shotgun (WGS) entry which is preliminary data.</text>
</comment>
<evidence type="ECO:0000313" key="2">
    <source>
        <dbReference type="EMBL" id="PKK62125.1"/>
    </source>
</evidence>
<keyword evidence="1" id="KW-1133">Transmembrane helix</keyword>
<dbReference type="AlphaFoldDB" id="A0A2N1MKH0"/>
<organism evidence="2 3">
    <name type="scientific">Rhizophagus irregularis</name>
    <dbReference type="NCBI Taxonomy" id="588596"/>
    <lineage>
        <taxon>Eukaryota</taxon>
        <taxon>Fungi</taxon>
        <taxon>Fungi incertae sedis</taxon>
        <taxon>Mucoromycota</taxon>
        <taxon>Glomeromycotina</taxon>
        <taxon>Glomeromycetes</taxon>
        <taxon>Glomerales</taxon>
        <taxon>Glomeraceae</taxon>
        <taxon>Rhizophagus</taxon>
    </lineage>
</organism>
<proteinExistence type="predicted"/>
<dbReference type="EMBL" id="LLXL01002013">
    <property type="protein sequence ID" value="PKK62125.1"/>
    <property type="molecule type" value="Genomic_DNA"/>
</dbReference>
<feature type="transmembrane region" description="Helical" evidence="1">
    <location>
        <begin position="112"/>
        <end position="130"/>
    </location>
</feature>
<keyword evidence="1" id="KW-0812">Transmembrane</keyword>